<dbReference type="AlphaFoldDB" id="A0A9P4N3A3"/>
<keyword evidence="10" id="KW-1185">Reference proteome</keyword>
<reference evidence="10" key="1">
    <citation type="journal article" date="2020" name="Stud. Mycol.">
        <title>101 Dothideomycetes genomes: A test case for predicting lifestyles and emergence of pathogens.</title>
        <authorList>
            <person name="Haridas S."/>
            <person name="Albert R."/>
            <person name="Binder M."/>
            <person name="Bloem J."/>
            <person name="LaButti K."/>
            <person name="Salamov A."/>
            <person name="Andreopoulos B."/>
            <person name="Baker S."/>
            <person name="Barry K."/>
            <person name="Bills G."/>
            <person name="Bluhm B."/>
            <person name="Cannon C."/>
            <person name="Castanera R."/>
            <person name="Culley D."/>
            <person name="Daum C."/>
            <person name="Ezra D."/>
            <person name="Gonzalez J."/>
            <person name="Henrissat B."/>
            <person name="Kuo A."/>
            <person name="Liang C."/>
            <person name="Lipzen A."/>
            <person name="Lutzoni F."/>
            <person name="Magnuson J."/>
            <person name="Mondo S."/>
            <person name="Nolan M."/>
            <person name="Ohm R."/>
            <person name="Pangilinan J."/>
            <person name="Park H.-J."/>
            <person name="Ramirez L."/>
            <person name="Alfaro M."/>
            <person name="Sun H."/>
            <person name="Tritt A."/>
            <person name="Yoshinaga Y."/>
            <person name="Zwiers L.-H."/>
            <person name="Turgeon B."/>
            <person name="Goodwin S."/>
            <person name="Spatafora J."/>
            <person name="Crous P."/>
            <person name="Grigoriev I."/>
        </authorList>
    </citation>
    <scope>NUCLEOTIDE SEQUENCE [LARGE SCALE GENOMIC DNA]</scope>
    <source>
        <strain evidence="10">CBS 304.66</strain>
    </source>
</reference>
<accession>A0A9P4N3A3</accession>
<protein>
    <recommendedName>
        <fullName evidence="8">Rhodopsin domain-containing protein</fullName>
    </recommendedName>
</protein>
<evidence type="ECO:0000256" key="6">
    <source>
        <dbReference type="SAM" id="MobiDB-lite"/>
    </source>
</evidence>
<name>A0A9P4N3A3_9PLEO</name>
<evidence type="ECO:0000256" key="5">
    <source>
        <dbReference type="ARBA" id="ARBA00038359"/>
    </source>
</evidence>
<gene>
    <name evidence="9" type="ORF">CC78DRAFT_534010</name>
</gene>
<dbReference type="PANTHER" id="PTHR33048">
    <property type="entry name" value="PTH11-LIKE INTEGRAL MEMBRANE PROTEIN (AFU_ORTHOLOGUE AFUA_5G11245)"/>
    <property type="match status" value="1"/>
</dbReference>
<comment type="subcellular location">
    <subcellularLocation>
        <location evidence="1">Membrane</location>
        <topology evidence="1">Multi-pass membrane protein</topology>
    </subcellularLocation>
</comment>
<comment type="similarity">
    <text evidence="5">Belongs to the SAT4 family.</text>
</comment>
<proteinExistence type="inferred from homology"/>
<feature type="domain" description="Rhodopsin" evidence="8">
    <location>
        <begin position="3"/>
        <end position="144"/>
    </location>
</feature>
<keyword evidence="2 7" id="KW-0812">Transmembrane</keyword>
<dbReference type="GO" id="GO:0016020">
    <property type="term" value="C:membrane"/>
    <property type="evidence" value="ECO:0007669"/>
    <property type="project" value="UniProtKB-SubCell"/>
</dbReference>
<feature type="transmembrane region" description="Helical" evidence="7">
    <location>
        <begin position="61"/>
        <end position="82"/>
    </location>
</feature>
<evidence type="ECO:0000313" key="10">
    <source>
        <dbReference type="Proteomes" id="UP000800093"/>
    </source>
</evidence>
<keyword evidence="3 7" id="KW-1133">Transmembrane helix</keyword>
<feature type="compositionally biased region" description="Basic and acidic residues" evidence="6">
    <location>
        <begin position="188"/>
        <end position="201"/>
    </location>
</feature>
<dbReference type="InterPro" id="IPR052337">
    <property type="entry name" value="SAT4-like"/>
</dbReference>
<dbReference type="OrthoDB" id="5401779at2759"/>
<evidence type="ECO:0000256" key="4">
    <source>
        <dbReference type="ARBA" id="ARBA00023136"/>
    </source>
</evidence>
<evidence type="ECO:0000259" key="8">
    <source>
        <dbReference type="Pfam" id="PF20684"/>
    </source>
</evidence>
<evidence type="ECO:0000256" key="7">
    <source>
        <dbReference type="SAM" id="Phobius"/>
    </source>
</evidence>
<evidence type="ECO:0000313" key="9">
    <source>
        <dbReference type="EMBL" id="KAF2263398.1"/>
    </source>
</evidence>
<dbReference type="Pfam" id="PF20684">
    <property type="entry name" value="Fung_rhodopsin"/>
    <property type="match status" value="1"/>
</dbReference>
<feature type="region of interest" description="Disordered" evidence="6">
    <location>
        <begin position="185"/>
        <end position="208"/>
    </location>
</feature>
<evidence type="ECO:0000256" key="2">
    <source>
        <dbReference type="ARBA" id="ARBA00022692"/>
    </source>
</evidence>
<keyword evidence="4 7" id="KW-0472">Membrane</keyword>
<evidence type="ECO:0000256" key="3">
    <source>
        <dbReference type="ARBA" id="ARBA00022989"/>
    </source>
</evidence>
<dbReference type="InterPro" id="IPR049326">
    <property type="entry name" value="Rhodopsin_dom_fungi"/>
</dbReference>
<comment type="caution">
    <text evidence="9">The sequence shown here is derived from an EMBL/GenBank/DDBJ whole genome shotgun (WGS) entry which is preliminary data.</text>
</comment>
<organism evidence="9 10">
    <name type="scientific">Lojkania enalia</name>
    <dbReference type="NCBI Taxonomy" id="147567"/>
    <lineage>
        <taxon>Eukaryota</taxon>
        <taxon>Fungi</taxon>
        <taxon>Dikarya</taxon>
        <taxon>Ascomycota</taxon>
        <taxon>Pezizomycotina</taxon>
        <taxon>Dothideomycetes</taxon>
        <taxon>Pleosporomycetidae</taxon>
        <taxon>Pleosporales</taxon>
        <taxon>Pleosporales incertae sedis</taxon>
        <taxon>Lojkania</taxon>
    </lineage>
</organism>
<dbReference type="PANTHER" id="PTHR33048:SF92">
    <property type="entry name" value="INTEGRAL MEMBRANE PROTEIN"/>
    <property type="match status" value="1"/>
</dbReference>
<sequence length="208" mass="23986">MTRCRPLKYNWSLPLENPRYCYSAKPYILVARASGMVVDGVTWSLPHFVVWRLRLPLVHKMAITTIFFLGLLYCVSNFYHLLSSVDKHYSNIIMEIFRIKSLLRDKFIENITYDAANTLLWAVARLSTAIIVACCPLLRPLFEKLVPKRLTRIASHAIPQKKHPGIRVTTRIEVHNGAPRIQTYSHQHLQETDRPTFDVESHNSSAST</sequence>
<evidence type="ECO:0000256" key="1">
    <source>
        <dbReference type="ARBA" id="ARBA00004141"/>
    </source>
</evidence>
<dbReference type="Proteomes" id="UP000800093">
    <property type="component" value="Unassembled WGS sequence"/>
</dbReference>
<dbReference type="EMBL" id="ML986626">
    <property type="protein sequence ID" value="KAF2263398.1"/>
    <property type="molecule type" value="Genomic_DNA"/>
</dbReference>